<evidence type="ECO:0000256" key="2">
    <source>
        <dbReference type="PROSITE-ProRule" id="PRU00176"/>
    </source>
</evidence>
<dbReference type="InterPro" id="IPR012677">
    <property type="entry name" value="Nucleotide-bd_a/b_plait_sf"/>
</dbReference>
<protein>
    <recommendedName>
        <fullName evidence="4">RRM domain-containing protein</fullName>
    </recommendedName>
</protein>
<evidence type="ECO:0000259" key="4">
    <source>
        <dbReference type="PROSITE" id="PS50102"/>
    </source>
</evidence>
<dbReference type="GO" id="GO:0003723">
    <property type="term" value="F:RNA binding"/>
    <property type="evidence" value="ECO:0007669"/>
    <property type="project" value="UniProtKB-UniRule"/>
</dbReference>
<proteinExistence type="predicted"/>
<evidence type="ECO:0000313" key="5">
    <source>
        <dbReference type="EMBL" id="OAJ39154.1"/>
    </source>
</evidence>
<feature type="region of interest" description="Disordered" evidence="3">
    <location>
        <begin position="127"/>
        <end position="156"/>
    </location>
</feature>
<dbReference type="SUPFAM" id="SSF54928">
    <property type="entry name" value="RNA-binding domain, RBD"/>
    <property type="match status" value="1"/>
</dbReference>
<evidence type="ECO:0000256" key="3">
    <source>
        <dbReference type="SAM" id="MobiDB-lite"/>
    </source>
</evidence>
<dbReference type="SMART" id="SM00360">
    <property type="entry name" value="RRM"/>
    <property type="match status" value="1"/>
</dbReference>
<name>A0A177WHJ1_BATDL</name>
<gene>
    <name evidence="5" type="ORF">BDEG_23021</name>
</gene>
<dbReference type="PANTHER" id="PTHR23236">
    <property type="entry name" value="EUKARYOTIC TRANSLATION INITIATION FACTOR 4B/4H"/>
    <property type="match status" value="1"/>
</dbReference>
<sequence>MGKQSKLTKKDSKAEAAGNDLVEKPLVTGDPLAVTSTQNIPQLAIKQTKSKKSKKNSKTKENIASAATSILGAVGKLDPKIASLFSTSAPVNPVSMMFAPQNSCIQPVIKSIEPVVTAATSIETKSEINTENSSKSTEIDVADGSDAEDATKAKEQSLSRREKLKELIARQSRTIFVGNLPICVTEKAALQQLKTLFSQFGTIECIRFRSIAFNSKLPRKLAYSAKQFHDKRDSLNAYIVYELPESVSKALELHGTLFLEKHLRVDRSETTQQKKYDHKKSIFIGNLLFDISEEALWSFFSDCGDISTG</sequence>
<dbReference type="VEuPathDB" id="FungiDB:BDEG_23021"/>
<feature type="domain" description="RRM" evidence="4">
    <location>
        <begin position="173"/>
        <end position="270"/>
    </location>
</feature>
<dbReference type="EMBL" id="DS022302">
    <property type="protein sequence ID" value="OAJ39154.1"/>
    <property type="molecule type" value="Genomic_DNA"/>
</dbReference>
<evidence type="ECO:0000256" key="1">
    <source>
        <dbReference type="ARBA" id="ARBA00022884"/>
    </source>
</evidence>
<evidence type="ECO:0000313" key="6">
    <source>
        <dbReference type="Proteomes" id="UP000077115"/>
    </source>
</evidence>
<feature type="compositionally biased region" description="Polar residues" evidence="3">
    <location>
        <begin position="127"/>
        <end position="136"/>
    </location>
</feature>
<keyword evidence="1 2" id="KW-0694">RNA-binding</keyword>
<dbReference type="InterPro" id="IPR035979">
    <property type="entry name" value="RBD_domain_sf"/>
</dbReference>
<reference evidence="5 6" key="1">
    <citation type="submission" date="2006-10" db="EMBL/GenBank/DDBJ databases">
        <title>The Genome Sequence of Batrachochytrium dendrobatidis JEL423.</title>
        <authorList>
            <consortium name="The Broad Institute Genome Sequencing Platform"/>
            <person name="Birren B."/>
            <person name="Lander E."/>
            <person name="Galagan J."/>
            <person name="Cuomo C."/>
            <person name="Devon K."/>
            <person name="Jaffe D."/>
            <person name="Butler J."/>
            <person name="Alvarez P."/>
            <person name="Gnerre S."/>
            <person name="Grabherr M."/>
            <person name="Kleber M."/>
            <person name="Mauceli E."/>
            <person name="Brockman W."/>
            <person name="Young S."/>
            <person name="LaButti K."/>
            <person name="Sykes S."/>
            <person name="DeCaprio D."/>
            <person name="Crawford M."/>
            <person name="Koehrsen M."/>
            <person name="Engels R."/>
            <person name="Montgomery P."/>
            <person name="Pearson M."/>
            <person name="Howarth C."/>
            <person name="Larson L."/>
            <person name="White J."/>
            <person name="O'Leary S."/>
            <person name="Kodira C."/>
            <person name="Zeng Q."/>
            <person name="Yandava C."/>
            <person name="Alvarado L."/>
            <person name="Longcore J."/>
            <person name="James T."/>
        </authorList>
    </citation>
    <scope>NUCLEOTIDE SEQUENCE [LARGE SCALE GENOMIC DNA]</scope>
    <source>
        <strain evidence="5 6">JEL423</strain>
    </source>
</reference>
<reference evidence="5 6" key="2">
    <citation type="submission" date="2016-05" db="EMBL/GenBank/DDBJ databases">
        <title>Lineage-specific infection strategies underlie the spectrum of fungal disease in amphibians.</title>
        <authorList>
            <person name="Cuomo C.A."/>
            <person name="Farrer R.A."/>
            <person name="James T."/>
            <person name="Longcore J."/>
            <person name="Birren B."/>
        </authorList>
    </citation>
    <scope>NUCLEOTIDE SEQUENCE [LARGE SCALE GENOMIC DNA]</scope>
    <source>
        <strain evidence="5 6">JEL423</strain>
    </source>
</reference>
<dbReference type="PANTHER" id="PTHR23236:SF11">
    <property type="entry name" value="EUKARYOTIC TRANSLATION INITIATION FACTOR 4H"/>
    <property type="match status" value="1"/>
</dbReference>
<dbReference type="Gene3D" id="3.30.70.330">
    <property type="match status" value="2"/>
</dbReference>
<dbReference type="Proteomes" id="UP000077115">
    <property type="component" value="Unassembled WGS sequence"/>
</dbReference>
<dbReference type="CDD" id="cd12394">
    <property type="entry name" value="RRM1_RBM34"/>
    <property type="match status" value="1"/>
</dbReference>
<dbReference type="InterPro" id="IPR000504">
    <property type="entry name" value="RRM_dom"/>
</dbReference>
<feature type="region of interest" description="Disordered" evidence="3">
    <location>
        <begin position="1"/>
        <end position="22"/>
    </location>
</feature>
<dbReference type="AlphaFoldDB" id="A0A177WHJ1"/>
<accession>A0A177WHJ1</accession>
<organism evidence="5 6">
    <name type="scientific">Batrachochytrium dendrobatidis (strain JEL423)</name>
    <dbReference type="NCBI Taxonomy" id="403673"/>
    <lineage>
        <taxon>Eukaryota</taxon>
        <taxon>Fungi</taxon>
        <taxon>Fungi incertae sedis</taxon>
        <taxon>Chytridiomycota</taxon>
        <taxon>Chytridiomycota incertae sedis</taxon>
        <taxon>Chytridiomycetes</taxon>
        <taxon>Rhizophydiales</taxon>
        <taxon>Rhizophydiales incertae sedis</taxon>
        <taxon>Batrachochytrium</taxon>
    </lineage>
</organism>
<dbReference type="PROSITE" id="PS50102">
    <property type="entry name" value="RRM"/>
    <property type="match status" value="1"/>
</dbReference>